<evidence type="ECO:0000256" key="17">
    <source>
        <dbReference type="ARBA" id="ARBA00040123"/>
    </source>
</evidence>
<reference evidence="25 26" key="1">
    <citation type="submission" date="2018-09" db="EMBL/GenBank/DDBJ databases">
        <authorList>
            <person name="Tagini F."/>
        </authorList>
    </citation>
    <scope>NUCLEOTIDE SEQUENCE [LARGE SCALE GENOMIC DNA]</scope>
    <source>
        <strain evidence="25 26">MK136</strain>
    </source>
</reference>
<evidence type="ECO:0000259" key="24">
    <source>
        <dbReference type="Pfam" id="PF03061"/>
    </source>
</evidence>
<keyword evidence="7" id="KW-0378">Hydrolase</keyword>
<sequence>MPPPAVPFVFGGVFTLRGLAHTAYLGATKYGVVVAGDHERHPGGGFNPPEPTTKGGPDYGRFIDAVRKLQDHARAADAPDDVITEAADLLEKVSALLTPFDTDEWHSPSGRRMDLPVRGNILTVPMSARKAADGRIHGWARFARFHLGRNGAVHGGALGLLFDTVLGLTASVLTGSTRQRTAYLTINYRNIVPVEKELQIEAGVDRVDGRKLFVSGRLTDGDTLLTEADALFVRLKPGQP</sequence>
<keyword evidence="5" id="KW-0963">Cytoplasm</keyword>
<evidence type="ECO:0000256" key="21">
    <source>
        <dbReference type="ARBA" id="ARBA00047969"/>
    </source>
</evidence>
<evidence type="ECO:0000256" key="22">
    <source>
        <dbReference type="ARBA" id="ARBA00048074"/>
    </source>
</evidence>
<organism evidence="25 26">
    <name type="scientific">Mycobacterium attenuatum</name>
    <dbReference type="NCBI Taxonomy" id="2341086"/>
    <lineage>
        <taxon>Bacteria</taxon>
        <taxon>Bacillati</taxon>
        <taxon>Actinomycetota</taxon>
        <taxon>Actinomycetes</taxon>
        <taxon>Mycobacteriales</taxon>
        <taxon>Mycobacteriaceae</taxon>
        <taxon>Mycobacterium</taxon>
    </lineage>
</organism>
<evidence type="ECO:0000256" key="23">
    <source>
        <dbReference type="ARBA" id="ARBA00048180"/>
    </source>
</evidence>
<evidence type="ECO:0000256" key="18">
    <source>
        <dbReference type="ARBA" id="ARBA00043210"/>
    </source>
</evidence>
<comment type="catalytic activity">
    <reaction evidence="23">
        <text>tetradecanoyl-CoA + H2O = tetradecanoate + CoA + H(+)</text>
        <dbReference type="Rhea" id="RHEA:40119"/>
        <dbReference type="ChEBI" id="CHEBI:15377"/>
        <dbReference type="ChEBI" id="CHEBI:15378"/>
        <dbReference type="ChEBI" id="CHEBI:30807"/>
        <dbReference type="ChEBI" id="CHEBI:57287"/>
        <dbReference type="ChEBI" id="CHEBI:57385"/>
    </reaction>
    <physiologicalReaction direction="left-to-right" evidence="23">
        <dbReference type="Rhea" id="RHEA:40120"/>
    </physiologicalReaction>
</comment>
<dbReference type="Gene3D" id="3.10.129.10">
    <property type="entry name" value="Hotdog Thioesterase"/>
    <property type="match status" value="1"/>
</dbReference>
<evidence type="ECO:0000256" key="19">
    <source>
        <dbReference type="ARBA" id="ARBA00047588"/>
    </source>
</evidence>
<protein>
    <recommendedName>
        <fullName evidence="17">Acyl-coenzyme A thioesterase THEM4</fullName>
        <ecNumber evidence="16">3.1.2.2</ecNumber>
    </recommendedName>
    <alternativeName>
        <fullName evidence="18">Thioesterase superfamily member 4</fullName>
    </alternativeName>
</protein>
<evidence type="ECO:0000256" key="5">
    <source>
        <dbReference type="ARBA" id="ARBA00022490"/>
    </source>
</evidence>
<evidence type="ECO:0000256" key="8">
    <source>
        <dbReference type="ARBA" id="ARBA00022832"/>
    </source>
</evidence>
<evidence type="ECO:0000256" key="14">
    <source>
        <dbReference type="ARBA" id="ARBA00037002"/>
    </source>
</evidence>
<keyword evidence="9" id="KW-0809">Transit peptide</keyword>
<dbReference type="EMBL" id="UPHP01000048">
    <property type="protein sequence ID" value="VBA37814.1"/>
    <property type="molecule type" value="Genomic_DNA"/>
</dbReference>
<dbReference type="GO" id="GO:0006631">
    <property type="term" value="P:fatty acid metabolic process"/>
    <property type="evidence" value="ECO:0007669"/>
    <property type="project" value="UniProtKB-KW"/>
</dbReference>
<dbReference type="SUPFAM" id="SSF54637">
    <property type="entry name" value="Thioesterase/thiol ester dehydrase-isomerase"/>
    <property type="match status" value="1"/>
</dbReference>
<dbReference type="PANTHER" id="PTHR12418:SF19">
    <property type="entry name" value="ACYL-COENZYME A THIOESTERASE THEM4"/>
    <property type="match status" value="1"/>
</dbReference>
<keyword evidence="12" id="KW-0966">Cell projection</keyword>
<feature type="domain" description="Thioesterase" evidence="24">
    <location>
        <begin position="150"/>
        <end position="225"/>
    </location>
</feature>
<proteinExistence type="inferred from homology"/>
<gene>
    <name evidence="25" type="ORF">LAUMK136_02131</name>
</gene>
<evidence type="ECO:0000256" key="11">
    <source>
        <dbReference type="ARBA" id="ARBA00023136"/>
    </source>
</evidence>
<evidence type="ECO:0000313" key="25">
    <source>
        <dbReference type="EMBL" id="VBA37814.1"/>
    </source>
</evidence>
<keyword evidence="8" id="KW-0276">Fatty acid metabolism</keyword>
<evidence type="ECO:0000256" key="9">
    <source>
        <dbReference type="ARBA" id="ARBA00022946"/>
    </source>
</evidence>
<dbReference type="AlphaFoldDB" id="A0A498PYL6"/>
<comment type="catalytic activity">
    <reaction evidence="14">
        <text>(9Z)-octadecenoyl-CoA + H2O = (9Z)-octadecenoate + CoA + H(+)</text>
        <dbReference type="Rhea" id="RHEA:40139"/>
        <dbReference type="ChEBI" id="CHEBI:15377"/>
        <dbReference type="ChEBI" id="CHEBI:15378"/>
        <dbReference type="ChEBI" id="CHEBI:30823"/>
        <dbReference type="ChEBI" id="CHEBI:57287"/>
        <dbReference type="ChEBI" id="CHEBI:57387"/>
    </reaction>
    <physiologicalReaction direction="left-to-right" evidence="14">
        <dbReference type="Rhea" id="RHEA:40140"/>
    </physiologicalReaction>
</comment>
<comment type="catalytic activity">
    <reaction evidence="13">
        <text>(5Z,8Z,11Z,14Z)-eicosatetraenoyl-CoA + H2O = (5Z,8Z,11Z,14Z)-eicosatetraenoate + CoA + H(+)</text>
        <dbReference type="Rhea" id="RHEA:40151"/>
        <dbReference type="ChEBI" id="CHEBI:15377"/>
        <dbReference type="ChEBI" id="CHEBI:15378"/>
        <dbReference type="ChEBI" id="CHEBI:32395"/>
        <dbReference type="ChEBI" id="CHEBI:57287"/>
        <dbReference type="ChEBI" id="CHEBI:57368"/>
    </reaction>
    <physiologicalReaction direction="left-to-right" evidence="13">
        <dbReference type="Rhea" id="RHEA:40152"/>
    </physiologicalReaction>
</comment>
<comment type="catalytic activity">
    <reaction evidence="19">
        <text>octanoyl-CoA + H2O = octanoate + CoA + H(+)</text>
        <dbReference type="Rhea" id="RHEA:30143"/>
        <dbReference type="ChEBI" id="CHEBI:15377"/>
        <dbReference type="ChEBI" id="CHEBI:15378"/>
        <dbReference type="ChEBI" id="CHEBI:25646"/>
        <dbReference type="ChEBI" id="CHEBI:57287"/>
        <dbReference type="ChEBI" id="CHEBI:57386"/>
    </reaction>
    <physiologicalReaction direction="left-to-right" evidence="19">
        <dbReference type="Rhea" id="RHEA:30144"/>
    </physiologicalReaction>
</comment>
<dbReference type="InterPro" id="IPR029069">
    <property type="entry name" value="HotDog_dom_sf"/>
</dbReference>
<evidence type="ECO:0000256" key="1">
    <source>
        <dbReference type="ARBA" id="ARBA00004170"/>
    </source>
</evidence>
<dbReference type="InterPro" id="IPR006683">
    <property type="entry name" value="Thioestr_dom"/>
</dbReference>
<keyword evidence="11" id="KW-0472">Membrane</keyword>
<name>A0A498PYL6_9MYCO</name>
<comment type="catalytic activity">
    <reaction evidence="20">
        <text>hexadecanoyl-CoA + H2O = hexadecanoate + CoA + H(+)</text>
        <dbReference type="Rhea" id="RHEA:16645"/>
        <dbReference type="ChEBI" id="CHEBI:7896"/>
        <dbReference type="ChEBI" id="CHEBI:15377"/>
        <dbReference type="ChEBI" id="CHEBI:15378"/>
        <dbReference type="ChEBI" id="CHEBI:57287"/>
        <dbReference type="ChEBI" id="CHEBI:57379"/>
        <dbReference type="EC" id="3.1.2.2"/>
    </reaction>
    <physiologicalReaction direction="left-to-right" evidence="20">
        <dbReference type="Rhea" id="RHEA:16646"/>
    </physiologicalReaction>
</comment>
<dbReference type="EC" id="3.1.2.2" evidence="16"/>
<keyword evidence="26" id="KW-1185">Reference proteome</keyword>
<evidence type="ECO:0000256" key="3">
    <source>
        <dbReference type="ARBA" id="ARBA00004632"/>
    </source>
</evidence>
<keyword evidence="10" id="KW-0443">Lipid metabolism</keyword>
<evidence type="ECO:0000256" key="10">
    <source>
        <dbReference type="ARBA" id="ARBA00023098"/>
    </source>
</evidence>
<dbReference type="Proteomes" id="UP000273307">
    <property type="component" value="Unassembled WGS sequence"/>
</dbReference>
<evidence type="ECO:0000256" key="4">
    <source>
        <dbReference type="ARBA" id="ARBA00022475"/>
    </source>
</evidence>
<evidence type="ECO:0000256" key="20">
    <source>
        <dbReference type="ARBA" id="ARBA00047734"/>
    </source>
</evidence>
<dbReference type="CDD" id="cd03443">
    <property type="entry name" value="PaaI_thioesterase"/>
    <property type="match status" value="1"/>
</dbReference>
<comment type="catalytic activity">
    <reaction evidence="21">
        <text>decanoyl-CoA + H2O = decanoate + CoA + H(+)</text>
        <dbReference type="Rhea" id="RHEA:40059"/>
        <dbReference type="ChEBI" id="CHEBI:15377"/>
        <dbReference type="ChEBI" id="CHEBI:15378"/>
        <dbReference type="ChEBI" id="CHEBI:27689"/>
        <dbReference type="ChEBI" id="CHEBI:57287"/>
        <dbReference type="ChEBI" id="CHEBI:61430"/>
    </reaction>
    <physiologicalReaction direction="left-to-right" evidence="21">
        <dbReference type="Rhea" id="RHEA:40060"/>
    </physiologicalReaction>
</comment>
<evidence type="ECO:0000256" key="2">
    <source>
        <dbReference type="ARBA" id="ARBA00004496"/>
    </source>
</evidence>
<evidence type="ECO:0000256" key="6">
    <source>
        <dbReference type="ARBA" id="ARBA00022703"/>
    </source>
</evidence>
<dbReference type="GO" id="GO:0005737">
    <property type="term" value="C:cytoplasm"/>
    <property type="evidence" value="ECO:0007669"/>
    <property type="project" value="UniProtKB-SubCell"/>
</dbReference>
<evidence type="ECO:0000256" key="12">
    <source>
        <dbReference type="ARBA" id="ARBA00023273"/>
    </source>
</evidence>
<dbReference type="InterPro" id="IPR052365">
    <property type="entry name" value="THEM4/THEM5_acyl-CoA_thioest"/>
</dbReference>
<comment type="similarity">
    <text evidence="15">Belongs to the THEM4/THEM5 thioesterase family.</text>
</comment>
<dbReference type="GO" id="GO:0016020">
    <property type="term" value="C:membrane"/>
    <property type="evidence" value="ECO:0007669"/>
    <property type="project" value="UniProtKB-SubCell"/>
</dbReference>
<dbReference type="Pfam" id="PF03061">
    <property type="entry name" value="4HBT"/>
    <property type="match status" value="1"/>
</dbReference>
<keyword evidence="6" id="KW-0053">Apoptosis</keyword>
<evidence type="ECO:0000256" key="13">
    <source>
        <dbReference type="ARBA" id="ARBA00035852"/>
    </source>
</evidence>
<comment type="subcellular location">
    <subcellularLocation>
        <location evidence="3">Cell projection</location>
        <location evidence="3">Ruffle membrane</location>
    </subcellularLocation>
    <subcellularLocation>
        <location evidence="2">Cytoplasm</location>
    </subcellularLocation>
    <subcellularLocation>
        <location evidence="1">Membrane</location>
        <topology evidence="1">Peripheral membrane protein</topology>
    </subcellularLocation>
</comment>
<evidence type="ECO:0000256" key="16">
    <source>
        <dbReference type="ARBA" id="ARBA00038848"/>
    </source>
</evidence>
<evidence type="ECO:0000256" key="7">
    <source>
        <dbReference type="ARBA" id="ARBA00022801"/>
    </source>
</evidence>
<accession>A0A498PYL6</accession>
<comment type="catalytic activity">
    <reaction evidence="22">
        <text>dodecanoyl-CoA + H2O = dodecanoate + CoA + H(+)</text>
        <dbReference type="Rhea" id="RHEA:30135"/>
        <dbReference type="ChEBI" id="CHEBI:15377"/>
        <dbReference type="ChEBI" id="CHEBI:15378"/>
        <dbReference type="ChEBI" id="CHEBI:18262"/>
        <dbReference type="ChEBI" id="CHEBI:57287"/>
        <dbReference type="ChEBI" id="CHEBI:57375"/>
    </reaction>
    <physiologicalReaction direction="left-to-right" evidence="22">
        <dbReference type="Rhea" id="RHEA:30136"/>
    </physiologicalReaction>
</comment>
<dbReference type="PANTHER" id="PTHR12418">
    <property type="entry name" value="ACYL-COENZYME A THIOESTERASE THEM4"/>
    <property type="match status" value="1"/>
</dbReference>
<evidence type="ECO:0000256" key="15">
    <source>
        <dbReference type="ARBA" id="ARBA00038456"/>
    </source>
</evidence>
<evidence type="ECO:0000313" key="26">
    <source>
        <dbReference type="Proteomes" id="UP000273307"/>
    </source>
</evidence>
<keyword evidence="4" id="KW-1003">Cell membrane</keyword>
<dbReference type="GO" id="GO:0016787">
    <property type="term" value="F:hydrolase activity"/>
    <property type="evidence" value="ECO:0007669"/>
    <property type="project" value="UniProtKB-KW"/>
</dbReference>